<dbReference type="SUPFAM" id="SSF56024">
    <property type="entry name" value="Phospholipase D/nuclease"/>
    <property type="match status" value="1"/>
</dbReference>
<dbReference type="Proteomes" id="UP001431181">
    <property type="component" value="Unassembled WGS sequence"/>
</dbReference>
<dbReference type="Pfam" id="PF13086">
    <property type="entry name" value="AAA_11"/>
    <property type="match status" value="1"/>
</dbReference>
<evidence type="ECO:0000256" key="1">
    <source>
        <dbReference type="ARBA" id="ARBA00007913"/>
    </source>
</evidence>
<dbReference type="CDD" id="cd18808">
    <property type="entry name" value="SF1_C_Upf1"/>
    <property type="match status" value="1"/>
</dbReference>
<dbReference type="InterPro" id="IPR047187">
    <property type="entry name" value="SF1_C_Upf1"/>
</dbReference>
<accession>A0ABT3KBH3</accession>
<dbReference type="InterPro" id="IPR016834">
    <property type="entry name" value="UCP026306"/>
</dbReference>
<dbReference type="SUPFAM" id="SSF52540">
    <property type="entry name" value="P-loop containing nucleoside triphosphate hydrolases"/>
    <property type="match status" value="1"/>
</dbReference>
<dbReference type="PROSITE" id="PS50035">
    <property type="entry name" value="PLD"/>
    <property type="match status" value="1"/>
</dbReference>
<keyword evidence="8" id="KW-1185">Reference proteome</keyword>
<dbReference type="RefSeq" id="WP_265216981.1">
    <property type="nucleotide sequence ID" value="NZ_JAPEUL010000004.1"/>
</dbReference>
<evidence type="ECO:0000313" key="7">
    <source>
        <dbReference type="EMBL" id="MCW4627880.1"/>
    </source>
</evidence>
<proteinExistence type="inferred from homology"/>
<evidence type="ECO:0000256" key="4">
    <source>
        <dbReference type="ARBA" id="ARBA00022806"/>
    </source>
</evidence>
<protein>
    <submittedName>
        <fullName evidence="7">AAA domain-containing protein</fullName>
    </submittedName>
</protein>
<sequence>MQTKQWLSYWRNSLADAESGKGALSKSDIEGLAKVDLSVFKEGCLVADSDLLATLFHNEAEDTQLVQVVFRPMVHKVRLEHGKKKSSLYPDYVAPLICRLWVSRTGHFVPAAYPVIPRDILSPLPEDSFTLLSVEKQDEFLTKHEPKYWPYDEAVNLLEDEGATFWQSYCDVARELLKLCDRELLQDNFMRLENAYLVKSQAQMGASRHIIELYDWLSKEKSSLPLLTQYAATDRPPLIPCMTSQQSFQHRLGHGSSQYPLALAQRDALGQVLAMKEGEILAVNGPPGTGKTTFVLSLVASSWVQAAIDQSEPPLIVAASTNNQAVTNILEAFEKGFEMTKGPFGGRWLSTMKSYGGYFPARSKEAKEAQHYQTVSFYKEIERPDVVSQAEEDFLENARAAFDDDSLLSVNKVKKRLHAGLLAAYQSLEEVLAVWQTKFDSEVAWRAIDLDPEAFIVKKQTELDGLLTLKSVIKQDLNKWRHFCADESWMLSLLSFLPLVARKRRLRRELFIEANISEGGQRRIKDADGSSEQTVERVLKQYLDDQTQICDAYQADIQGLQTIKANFEKAKESFAALWSRLDMTQPVPDSFDELDCVLDVSLRFTLFQLATHYWEARWLEDCAEQHKVLKQQANTGKEKTGRKAVRQRWQRRMKLTPCVVSTLYALPSHMTHQVFEGDAQYRKEYLTQEIDLLIIDEAGQVAPEVAGASISLAKRAVMIGDVSQIKPVVGVTPSVNLGNLFANNLMASQEEYELLKASGRSVVGGSAMHVAQASSQYHYLSQAELGMYLREHRRCLEPIISFCNDLCYEGLLQPLRNTAAVDSQIPPFAYVHVDGRSERLSSGSRVNELEAITIAEWLRSEKDRLESAHGLPLAKIVGIASPFKAQSELIKEKCQELGIEVGSNAEAVTVGTVHALQGAERPVVIFSMVYSRHADGTFIDQDPSILNVAVSRAKDSFVVFGDMEVITHAATGTPRALLARYLLQDEDSQLVFRVNKARPDLLKFCKEPKLISNSEDHDQWLKEVLQHAQKRVAIVSPWLSLDKLREAGFIDAFKDAITRGVEVIVYTDRYFNTQSNNRSDTAKSNLFEENCSELMGYGVVVKVVEKVHSKLVMGDDVYLCVGSYNWASAVREGKYKNMETSLAYTGSLHEEISTQLSVLNSHVYKEEI</sequence>
<comment type="similarity">
    <text evidence="1">Belongs to the DNA2/NAM7 helicase family.</text>
</comment>
<keyword evidence="3" id="KW-0378">Hydrolase</keyword>
<name>A0ABT3KBH3_9GAMM</name>
<dbReference type="PIRSF" id="PIRSF026306">
    <property type="entry name" value="UCP026306"/>
    <property type="match status" value="1"/>
</dbReference>
<evidence type="ECO:0000313" key="8">
    <source>
        <dbReference type="Proteomes" id="UP001431181"/>
    </source>
</evidence>
<dbReference type="Gene3D" id="3.30.870.10">
    <property type="entry name" value="Endonuclease Chain A"/>
    <property type="match status" value="1"/>
</dbReference>
<keyword evidence="5" id="KW-0067">ATP-binding</keyword>
<dbReference type="PANTHER" id="PTHR43788:SF8">
    <property type="entry name" value="DNA-BINDING PROTEIN SMUBP-2"/>
    <property type="match status" value="1"/>
</dbReference>
<dbReference type="Gene3D" id="3.40.50.300">
    <property type="entry name" value="P-loop containing nucleotide triphosphate hydrolases"/>
    <property type="match status" value="3"/>
</dbReference>
<keyword evidence="4" id="KW-0347">Helicase</keyword>
<dbReference type="InterPro" id="IPR041677">
    <property type="entry name" value="DNA2/NAM7_AAA_11"/>
</dbReference>
<dbReference type="PANTHER" id="PTHR43788">
    <property type="entry name" value="DNA2/NAM7 HELICASE FAMILY MEMBER"/>
    <property type="match status" value="1"/>
</dbReference>
<evidence type="ECO:0000259" key="6">
    <source>
        <dbReference type="PROSITE" id="PS50035"/>
    </source>
</evidence>
<dbReference type="InterPro" id="IPR027417">
    <property type="entry name" value="P-loop_NTPase"/>
</dbReference>
<evidence type="ECO:0000256" key="2">
    <source>
        <dbReference type="ARBA" id="ARBA00022741"/>
    </source>
</evidence>
<keyword evidence="2" id="KW-0547">Nucleotide-binding</keyword>
<dbReference type="EMBL" id="JAPEUL010000004">
    <property type="protein sequence ID" value="MCW4627880.1"/>
    <property type="molecule type" value="Genomic_DNA"/>
</dbReference>
<comment type="caution">
    <text evidence="7">The sequence shown here is derived from an EMBL/GenBank/DDBJ whole genome shotgun (WGS) entry which is preliminary data.</text>
</comment>
<dbReference type="InterPro" id="IPR050534">
    <property type="entry name" value="Coronavir_polyprotein_1ab"/>
</dbReference>
<dbReference type="InterPro" id="IPR025202">
    <property type="entry name" value="PLD-like_dom"/>
</dbReference>
<dbReference type="InterPro" id="IPR041679">
    <property type="entry name" value="DNA2/NAM7-like_C"/>
</dbReference>
<gene>
    <name evidence="7" type="ORF">ONZ52_02125</name>
</gene>
<dbReference type="Pfam" id="PF13087">
    <property type="entry name" value="AAA_12"/>
    <property type="match status" value="1"/>
</dbReference>
<reference evidence="7" key="1">
    <citation type="submission" date="2022-11" db="EMBL/GenBank/DDBJ databases">
        <title>Marinomonas sp. nov., isolated from marine algae.</title>
        <authorList>
            <person name="Choi D.G."/>
            <person name="Kim J.M."/>
            <person name="Lee J.K."/>
            <person name="Baek J.H."/>
            <person name="Jeon C.O."/>
        </authorList>
    </citation>
    <scope>NUCLEOTIDE SEQUENCE</scope>
    <source>
        <strain evidence="7">KJ51-3</strain>
    </source>
</reference>
<dbReference type="Pfam" id="PF13091">
    <property type="entry name" value="PLDc_2"/>
    <property type="match status" value="1"/>
</dbReference>
<evidence type="ECO:0000256" key="5">
    <source>
        <dbReference type="ARBA" id="ARBA00022840"/>
    </source>
</evidence>
<organism evidence="7 8">
    <name type="scientific">Marinomonas rhodophyticola</name>
    <dbReference type="NCBI Taxonomy" id="2992803"/>
    <lineage>
        <taxon>Bacteria</taxon>
        <taxon>Pseudomonadati</taxon>
        <taxon>Pseudomonadota</taxon>
        <taxon>Gammaproteobacteria</taxon>
        <taxon>Oceanospirillales</taxon>
        <taxon>Oceanospirillaceae</taxon>
        <taxon>Marinomonas</taxon>
    </lineage>
</organism>
<evidence type="ECO:0000256" key="3">
    <source>
        <dbReference type="ARBA" id="ARBA00022801"/>
    </source>
</evidence>
<feature type="domain" description="PLD phosphodiesterase" evidence="6">
    <location>
        <begin position="1103"/>
        <end position="1130"/>
    </location>
</feature>
<dbReference type="InterPro" id="IPR001736">
    <property type="entry name" value="PLipase_D/transphosphatidylase"/>
</dbReference>